<dbReference type="Pfam" id="PF00196">
    <property type="entry name" value="GerE"/>
    <property type="match status" value="1"/>
</dbReference>
<feature type="transmembrane region" description="Helical" evidence="4">
    <location>
        <begin position="287"/>
        <end position="306"/>
    </location>
</feature>
<name>A0ABV1JFJ4_9ACTN</name>
<evidence type="ECO:0000256" key="3">
    <source>
        <dbReference type="ARBA" id="ARBA00023163"/>
    </source>
</evidence>
<evidence type="ECO:0000313" key="7">
    <source>
        <dbReference type="Proteomes" id="UP001487305"/>
    </source>
</evidence>
<proteinExistence type="predicted"/>
<evidence type="ECO:0000256" key="2">
    <source>
        <dbReference type="ARBA" id="ARBA00023125"/>
    </source>
</evidence>
<keyword evidence="4" id="KW-0812">Transmembrane</keyword>
<feature type="transmembrane region" description="Helical" evidence="4">
    <location>
        <begin position="261"/>
        <end position="281"/>
    </location>
</feature>
<dbReference type="EMBL" id="JBBNOP010000013">
    <property type="protein sequence ID" value="MEQ3363869.1"/>
    <property type="molecule type" value="Genomic_DNA"/>
</dbReference>
<dbReference type="SUPFAM" id="SSF46894">
    <property type="entry name" value="C-terminal effector domain of the bipartite response regulators"/>
    <property type="match status" value="1"/>
</dbReference>
<dbReference type="PANTHER" id="PTHR44688:SF16">
    <property type="entry name" value="DNA-BINDING TRANSCRIPTIONAL ACTIVATOR DEVR_DOSR"/>
    <property type="match status" value="1"/>
</dbReference>
<keyword evidence="3" id="KW-0804">Transcription</keyword>
<dbReference type="InterPro" id="IPR000792">
    <property type="entry name" value="Tscrpt_reg_LuxR_C"/>
</dbReference>
<dbReference type="SMART" id="SM00421">
    <property type="entry name" value="HTH_LUXR"/>
    <property type="match status" value="1"/>
</dbReference>
<dbReference type="PROSITE" id="PS50043">
    <property type="entry name" value="HTH_LUXR_2"/>
    <property type="match status" value="1"/>
</dbReference>
<evidence type="ECO:0000256" key="4">
    <source>
        <dbReference type="SAM" id="Phobius"/>
    </source>
</evidence>
<feature type="transmembrane region" description="Helical" evidence="4">
    <location>
        <begin position="155"/>
        <end position="175"/>
    </location>
</feature>
<dbReference type="PRINTS" id="PR00038">
    <property type="entry name" value="HTHLUXR"/>
</dbReference>
<dbReference type="PANTHER" id="PTHR44688">
    <property type="entry name" value="DNA-BINDING TRANSCRIPTIONAL ACTIVATOR DEVR_DOSR"/>
    <property type="match status" value="1"/>
</dbReference>
<keyword evidence="2" id="KW-0238">DNA-binding</keyword>
<evidence type="ECO:0000259" key="5">
    <source>
        <dbReference type="PROSITE" id="PS50043"/>
    </source>
</evidence>
<sequence length="459" mass="50064">MGAGFGKTHSWTSFGFVVLILVFQRAYSFYSQLSMDYQVTLGLASVASWGVIFLLTAARKDKTKGFFALSLVLLAAAFVVQEAFLVLMADGRQSTALLSASCVLFAAGYALYCRLWIRAYEKKSLVKTLVCISAASGISTIIACLPPLAMGFDLVGSFCAFAVRLIVLGLSFWCLRVELQRPFEWVAEEEAKSSLGEAWDAIKLVVIAVLAARFVQGLLFMDEAAYREYGAQALLIASPLVSGLVIVLAKRFGSYSGFVSAFYWLLSTCSLVVLLVVASVVDSSIGFLWVLLFAVYSQVDVAFLGILSSLRKALGSSFSQLVCVLFIFKDLVFVCGRVMRSSMEVQVGSFICVVVLLATVIVMIVVYLLQSVKSAHGKDSSPSIPEALSASMAKRYDLTLRETEVLLALLQGRSYTNIGYKLFISKSTVKTHANHIYAKIGVGSRDELIDLLNPETYPR</sequence>
<comment type="caution">
    <text evidence="6">The sequence shown here is derived from an EMBL/GenBank/DDBJ whole genome shotgun (WGS) entry which is preliminary data.</text>
</comment>
<evidence type="ECO:0000313" key="6">
    <source>
        <dbReference type="EMBL" id="MEQ3363869.1"/>
    </source>
</evidence>
<dbReference type="InterPro" id="IPR016032">
    <property type="entry name" value="Sig_transdc_resp-reg_C-effctor"/>
</dbReference>
<reference evidence="6 7" key="1">
    <citation type="submission" date="2024-04" db="EMBL/GenBank/DDBJ databases">
        <title>Human intestinal bacterial collection.</title>
        <authorList>
            <person name="Pauvert C."/>
            <person name="Hitch T.C.A."/>
            <person name="Clavel T."/>
        </authorList>
    </citation>
    <scope>NUCLEOTIDE SEQUENCE [LARGE SCALE GENOMIC DNA]</scope>
    <source>
        <strain evidence="6 7">CLA-KB-H42</strain>
    </source>
</reference>
<keyword evidence="4" id="KW-0472">Membrane</keyword>
<dbReference type="CDD" id="cd06170">
    <property type="entry name" value="LuxR_C_like"/>
    <property type="match status" value="1"/>
</dbReference>
<feature type="domain" description="HTH luxR-type" evidence="5">
    <location>
        <begin position="391"/>
        <end position="456"/>
    </location>
</feature>
<dbReference type="Gene3D" id="1.10.10.10">
    <property type="entry name" value="Winged helix-like DNA-binding domain superfamily/Winged helix DNA-binding domain"/>
    <property type="match status" value="1"/>
</dbReference>
<keyword evidence="4" id="KW-1133">Transmembrane helix</keyword>
<protein>
    <submittedName>
        <fullName evidence="6">Helix-turn-helix transcriptional regulator</fullName>
    </submittedName>
</protein>
<dbReference type="RefSeq" id="WP_349227805.1">
    <property type="nucleotide sequence ID" value="NZ_JBBNOP010000013.1"/>
</dbReference>
<feature type="transmembrane region" description="Helical" evidence="4">
    <location>
        <begin position="318"/>
        <end position="339"/>
    </location>
</feature>
<feature type="transmembrane region" description="Helical" evidence="4">
    <location>
        <begin position="129"/>
        <end position="149"/>
    </location>
</feature>
<dbReference type="InterPro" id="IPR036388">
    <property type="entry name" value="WH-like_DNA-bd_sf"/>
</dbReference>
<feature type="transmembrane region" description="Helical" evidence="4">
    <location>
        <begin position="201"/>
        <end position="219"/>
    </location>
</feature>
<feature type="transmembrane region" description="Helical" evidence="4">
    <location>
        <begin position="345"/>
        <end position="369"/>
    </location>
</feature>
<organism evidence="6 7">
    <name type="scientific">Raoultibacter massiliensis</name>
    <dbReference type="NCBI Taxonomy" id="1852371"/>
    <lineage>
        <taxon>Bacteria</taxon>
        <taxon>Bacillati</taxon>
        <taxon>Actinomycetota</taxon>
        <taxon>Coriobacteriia</taxon>
        <taxon>Eggerthellales</taxon>
        <taxon>Eggerthellaceae</taxon>
        <taxon>Raoultibacter</taxon>
    </lineage>
</organism>
<gene>
    <name evidence="6" type="ORF">AAA083_12865</name>
</gene>
<keyword evidence="7" id="KW-1185">Reference proteome</keyword>
<accession>A0ABV1JFJ4</accession>
<dbReference type="PROSITE" id="PS00622">
    <property type="entry name" value="HTH_LUXR_1"/>
    <property type="match status" value="1"/>
</dbReference>
<feature type="transmembrane region" description="Helical" evidence="4">
    <location>
        <begin position="231"/>
        <end position="249"/>
    </location>
</feature>
<feature type="transmembrane region" description="Helical" evidence="4">
    <location>
        <begin position="38"/>
        <end position="58"/>
    </location>
</feature>
<dbReference type="Proteomes" id="UP001487305">
    <property type="component" value="Unassembled WGS sequence"/>
</dbReference>
<keyword evidence="1" id="KW-0805">Transcription regulation</keyword>
<feature type="transmembrane region" description="Helical" evidence="4">
    <location>
        <begin position="95"/>
        <end position="117"/>
    </location>
</feature>
<feature type="transmembrane region" description="Helical" evidence="4">
    <location>
        <begin position="65"/>
        <end position="89"/>
    </location>
</feature>
<evidence type="ECO:0000256" key="1">
    <source>
        <dbReference type="ARBA" id="ARBA00023015"/>
    </source>
</evidence>